<dbReference type="AlphaFoldDB" id="F4QSR2"/>
<feature type="transmembrane region" description="Helical" evidence="1">
    <location>
        <begin position="80"/>
        <end position="99"/>
    </location>
</feature>
<keyword evidence="1" id="KW-0472">Membrane</keyword>
<evidence type="ECO:0008006" key="4">
    <source>
        <dbReference type="Google" id="ProtNLM"/>
    </source>
</evidence>
<evidence type="ECO:0000313" key="2">
    <source>
        <dbReference type="EMBL" id="EGF89782.1"/>
    </source>
</evidence>
<gene>
    <name evidence="2" type="ORF">ABI_42050</name>
</gene>
<feature type="transmembrane region" description="Helical" evidence="1">
    <location>
        <begin position="25"/>
        <end position="43"/>
    </location>
</feature>
<dbReference type="EMBL" id="GL883080">
    <property type="protein sequence ID" value="EGF89782.1"/>
    <property type="molecule type" value="Genomic_DNA"/>
</dbReference>
<dbReference type="RefSeq" id="WP_006274978.1">
    <property type="nucleotide sequence ID" value="NZ_GL883080.1"/>
</dbReference>
<dbReference type="OrthoDB" id="7356072at2"/>
<evidence type="ECO:0000256" key="1">
    <source>
        <dbReference type="SAM" id="Phobius"/>
    </source>
</evidence>
<dbReference type="eggNOG" id="COG4323">
    <property type="taxonomic scope" value="Bacteria"/>
</dbReference>
<dbReference type="STRING" id="715226.ABI_42050"/>
<name>F4QSR2_9CAUL</name>
<keyword evidence="1" id="KW-1133">Transmembrane helix</keyword>
<sequence length="107" mass="12056">MAQYTTYSAFFDFYLSEHSVPLTRALHYMGSTCGIAALAAVVWTGNPVWILAGLVAGYGLAWVGHFFVEHNRPATFTYPLWSFVGDYHMFFLWLTGQLAKRRARAGL</sequence>
<accession>F4QSR2</accession>
<proteinExistence type="predicted"/>
<keyword evidence="1" id="KW-0812">Transmembrane</keyword>
<feature type="transmembrane region" description="Helical" evidence="1">
    <location>
        <begin position="48"/>
        <end position="68"/>
    </location>
</feature>
<dbReference type="InterPro" id="IPR009305">
    <property type="entry name" value="Mpo1-like"/>
</dbReference>
<dbReference type="Proteomes" id="UP000006512">
    <property type="component" value="Unassembled WGS sequence"/>
</dbReference>
<dbReference type="PANTHER" id="PTHR34205:SF2">
    <property type="entry name" value="DUF962 DOMAIN-CONTAINING PROTEIN"/>
    <property type="match status" value="1"/>
</dbReference>
<evidence type="ECO:0000313" key="3">
    <source>
        <dbReference type="Proteomes" id="UP000006512"/>
    </source>
</evidence>
<dbReference type="HOGENOM" id="CLU_140388_0_0_5"/>
<protein>
    <recommendedName>
        <fullName evidence="4">Transmembrane protein</fullName>
    </recommendedName>
</protein>
<keyword evidence="3" id="KW-1185">Reference proteome</keyword>
<dbReference type="Pfam" id="PF06127">
    <property type="entry name" value="Mpo1-like"/>
    <property type="match status" value="1"/>
</dbReference>
<dbReference type="PANTHER" id="PTHR34205">
    <property type="entry name" value="TRANSMEMBRANE PROTEIN"/>
    <property type="match status" value="1"/>
</dbReference>
<organism evidence="2 3">
    <name type="scientific">Asticcacaulis biprosthecium C19</name>
    <dbReference type="NCBI Taxonomy" id="715226"/>
    <lineage>
        <taxon>Bacteria</taxon>
        <taxon>Pseudomonadati</taxon>
        <taxon>Pseudomonadota</taxon>
        <taxon>Alphaproteobacteria</taxon>
        <taxon>Caulobacterales</taxon>
        <taxon>Caulobacteraceae</taxon>
        <taxon>Asticcacaulis</taxon>
    </lineage>
</organism>
<reference evidence="3" key="1">
    <citation type="submission" date="2011-03" db="EMBL/GenBank/DDBJ databases">
        <title>Draft genome sequence of Brevundimonas diminuta.</title>
        <authorList>
            <person name="Brown P.J.B."/>
            <person name="Buechlein A."/>
            <person name="Hemmerich C."/>
            <person name="Brun Y.V."/>
        </authorList>
    </citation>
    <scope>NUCLEOTIDE SEQUENCE [LARGE SCALE GENOMIC DNA]</scope>
    <source>
        <strain evidence="3">C19</strain>
    </source>
</reference>